<dbReference type="Proteomes" id="UP000693970">
    <property type="component" value="Unassembled WGS sequence"/>
</dbReference>
<evidence type="ECO:0000256" key="1">
    <source>
        <dbReference type="SAM" id="MobiDB-lite"/>
    </source>
</evidence>
<protein>
    <submittedName>
        <fullName evidence="2">Uncharacterized protein</fullName>
    </submittedName>
</protein>
<feature type="region of interest" description="Disordered" evidence="1">
    <location>
        <begin position="1"/>
        <end position="64"/>
    </location>
</feature>
<feature type="compositionally biased region" description="Polar residues" evidence="1">
    <location>
        <begin position="42"/>
        <end position="56"/>
    </location>
</feature>
<dbReference type="AlphaFoldDB" id="A0A9K3KJI7"/>
<gene>
    <name evidence="2" type="ORF">IV203_032443</name>
</gene>
<proteinExistence type="predicted"/>
<accession>A0A9K3KJI7</accession>
<comment type="caution">
    <text evidence="2">The sequence shown here is derived from an EMBL/GenBank/DDBJ whole genome shotgun (WGS) entry which is preliminary data.</text>
</comment>
<reference evidence="2" key="2">
    <citation type="submission" date="2021-04" db="EMBL/GenBank/DDBJ databases">
        <authorList>
            <person name="Podell S."/>
        </authorList>
    </citation>
    <scope>NUCLEOTIDE SEQUENCE</scope>
    <source>
        <strain evidence="2">Hildebrandi</strain>
    </source>
</reference>
<evidence type="ECO:0000313" key="3">
    <source>
        <dbReference type="Proteomes" id="UP000693970"/>
    </source>
</evidence>
<organism evidence="2 3">
    <name type="scientific">Nitzschia inconspicua</name>
    <dbReference type="NCBI Taxonomy" id="303405"/>
    <lineage>
        <taxon>Eukaryota</taxon>
        <taxon>Sar</taxon>
        <taxon>Stramenopiles</taxon>
        <taxon>Ochrophyta</taxon>
        <taxon>Bacillariophyta</taxon>
        <taxon>Bacillariophyceae</taxon>
        <taxon>Bacillariophycidae</taxon>
        <taxon>Bacillariales</taxon>
        <taxon>Bacillariaceae</taxon>
        <taxon>Nitzschia</taxon>
    </lineage>
</organism>
<name>A0A9K3KJI7_9STRA</name>
<evidence type="ECO:0000313" key="2">
    <source>
        <dbReference type="EMBL" id="KAG7344912.1"/>
    </source>
</evidence>
<sequence length="324" mass="35380">MATPSPTTADDVPPSAESADTFQSAVQQELEPTVTDEATPGISFQTTDSSSNSNVAFTPEKGSSKCWKDEKSKGKCLAWESKTYANAVVTRANGGDPCRLWRNPSRLQYYSDETLPGFLWQHRCVASTLSRQNSESLLTQRLNLSLQDGLKGTNSAYNDGATGNSLNLRLRKIGIRYTAKNGRTEDQVLYFAVASFLMQGSQIPWSEGRAGTKEEDELADLLGVDPVTVQLSDNDSIICDSDEEPSSFSNNGCEDLLGATANGISRIIREGKELIDSMHVDTQERVSKRGHQEISRDFSSLTTAAAGRDHGFASILEEYDNDLN</sequence>
<feature type="compositionally biased region" description="Polar residues" evidence="1">
    <location>
        <begin position="18"/>
        <end position="27"/>
    </location>
</feature>
<keyword evidence="3" id="KW-1185">Reference proteome</keyword>
<dbReference type="EMBL" id="JAGRRH010000022">
    <property type="protein sequence ID" value="KAG7344912.1"/>
    <property type="molecule type" value="Genomic_DNA"/>
</dbReference>
<reference evidence="2" key="1">
    <citation type="journal article" date="2021" name="Sci. Rep.">
        <title>Diploid genomic architecture of Nitzschia inconspicua, an elite biomass production diatom.</title>
        <authorList>
            <person name="Oliver A."/>
            <person name="Podell S."/>
            <person name="Pinowska A."/>
            <person name="Traller J.C."/>
            <person name="Smith S.R."/>
            <person name="McClure R."/>
            <person name="Beliaev A."/>
            <person name="Bohutskyi P."/>
            <person name="Hill E.A."/>
            <person name="Rabines A."/>
            <person name="Zheng H."/>
            <person name="Allen L.Z."/>
            <person name="Kuo A."/>
            <person name="Grigoriev I.V."/>
            <person name="Allen A.E."/>
            <person name="Hazlebeck D."/>
            <person name="Allen E.E."/>
        </authorList>
    </citation>
    <scope>NUCLEOTIDE SEQUENCE</scope>
    <source>
        <strain evidence="2">Hildebrandi</strain>
    </source>
</reference>